<dbReference type="InterPro" id="IPR009078">
    <property type="entry name" value="Ferritin-like_SF"/>
</dbReference>
<dbReference type="SUPFAM" id="SSF47240">
    <property type="entry name" value="Ferritin-like"/>
    <property type="match status" value="1"/>
</dbReference>
<evidence type="ECO:0000313" key="1">
    <source>
        <dbReference type="EMBL" id="SEG62380.1"/>
    </source>
</evidence>
<keyword evidence="2" id="KW-1185">Reference proteome</keyword>
<protein>
    <submittedName>
        <fullName evidence="1">p-aminobenzoate N-oxygenase AurF</fullName>
    </submittedName>
</protein>
<dbReference type="Gene3D" id="1.10.620.20">
    <property type="entry name" value="Ribonucleotide Reductase, subunit A"/>
    <property type="match status" value="1"/>
</dbReference>
<reference evidence="1 2" key="1">
    <citation type="submission" date="2016-10" db="EMBL/GenBank/DDBJ databases">
        <authorList>
            <person name="de Groot N.N."/>
        </authorList>
    </citation>
    <scope>NUCLEOTIDE SEQUENCE [LARGE SCALE GENOMIC DNA]</scope>
    <source>
        <strain evidence="1 2">CGMCC 4.7037</strain>
    </source>
</reference>
<dbReference type="EMBL" id="FNVT01000003">
    <property type="protein sequence ID" value="SEG62380.1"/>
    <property type="molecule type" value="Genomic_DNA"/>
</dbReference>
<dbReference type="Proteomes" id="UP000236732">
    <property type="component" value="Unassembled WGS sequence"/>
</dbReference>
<gene>
    <name evidence="1" type="ORF">SAMN05444920_103534</name>
</gene>
<dbReference type="InterPro" id="IPR012348">
    <property type="entry name" value="RNR-like"/>
</dbReference>
<dbReference type="RefSeq" id="WP_103956190.1">
    <property type="nucleotide sequence ID" value="NZ_FNVT01000003.1"/>
</dbReference>
<organism evidence="1 2">
    <name type="scientific">Nonomuraea solani</name>
    <dbReference type="NCBI Taxonomy" id="1144553"/>
    <lineage>
        <taxon>Bacteria</taxon>
        <taxon>Bacillati</taxon>
        <taxon>Actinomycetota</taxon>
        <taxon>Actinomycetes</taxon>
        <taxon>Streptosporangiales</taxon>
        <taxon>Streptosporangiaceae</taxon>
        <taxon>Nonomuraea</taxon>
    </lineage>
</organism>
<accession>A0A1H6BNX5</accession>
<dbReference type="InterPro" id="IPR025859">
    <property type="entry name" value="AurF/CmlI"/>
</dbReference>
<dbReference type="AlphaFoldDB" id="A0A1H6BNX5"/>
<dbReference type="Pfam" id="PF11583">
    <property type="entry name" value="AurF"/>
    <property type="match status" value="1"/>
</dbReference>
<sequence>MGVIKRDGYDEALFEDLAAINDGGVDATESAVIRRLAGNWHRRASVKRDELRLEDLYELDRPDYPESILPFRAHPTWLALDPAQRSDVLTWAIIAFNRKTIVTEEAIANPAFGLVISGEFPALSGDELETCLTQAMVDEQYHTLMHMNASAVTRKLRGRPYPDNALPLPLHSRRHQELWEGSVERWQRSLTTLAFATIAEIGIGPYLDTIADDPDIQPVHSATARLHARDEYCHSAIAAELAKKVYPSLDPAQQRFFTRSAFEALTAYTTADYGTWERIMDLAGVAGGRSMLEDCKSPGRSRLFSDFGGIHSLFSEMGVLEEIDFDWSVVQIHR</sequence>
<name>A0A1H6BNX5_9ACTN</name>
<evidence type="ECO:0000313" key="2">
    <source>
        <dbReference type="Proteomes" id="UP000236732"/>
    </source>
</evidence>
<proteinExistence type="predicted"/>
<dbReference type="OrthoDB" id="581579at2"/>
<dbReference type="GO" id="GO:0016491">
    <property type="term" value="F:oxidoreductase activity"/>
    <property type="evidence" value="ECO:0007669"/>
    <property type="project" value="InterPro"/>
</dbReference>